<evidence type="ECO:0000313" key="8">
    <source>
        <dbReference type="EMBL" id="TXG57093.1"/>
    </source>
</evidence>
<dbReference type="Pfam" id="PF05346">
    <property type="entry name" value="DUF747"/>
    <property type="match status" value="3"/>
</dbReference>
<evidence type="ECO:0008006" key="10">
    <source>
        <dbReference type="Google" id="ProtNLM"/>
    </source>
</evidence>
<evidence type="ECO:0000313" key="9">
    <source>
        <dbReference type="Proteomes" id="UP000323000"/>
    </source>
</evidence>
<name>A0A5C7HJ76_9ROSI</name>
<feature type="compositionally biased region" description="Polar residues" evidence="6">
    <location>
        <begin position="29"/>
        <end position="53"/>
    </location>
</feature>
<evidence type="ECO:0000256" key="6">
    <source>
        <dbReference type="SAM" id="MobiDB-lite"/>
    </source>
</evidence>
<sequence>MGLRSSGRKVSFEILSKTSSFEDADRSSLFCQSNSDPTRNQNDSQSDVSFQNPKSRKRKKHRKKKHTTPLNDCAVIPEDPVNDHDDAVVSSEVVFENGSDLNCRSYVSGGSTTSVCTVTSDNVYNKGELRQRNVNGIEEAESRAEESSTTTAEKQPQQQRMSEANGSVVTKLETAESLDWKRLMAEEDSNFTYSVEKSPLKYFLEAMYNGNSLQSTTTFGDEKERERVYDTIFRLPWRCELLIDVGFFVCFDSFLSLLTIMPTRILITLWRLLSVRQFNRPSAAALCDFACFIVLACGVTLLQQTDISLIYHMIRGQGTIKLYVVYNVLEIFDKMCQSFGGDVLQTLFNSAEGLANSQAITLSTCIVAHNNALLALLVSNNFAEIKSNVFKRFSKANIHSLVYSGEACLLPCFLISLGGLPPSIPNQGKRWGLLPSWNGRRQRTLPNPGLGGDSVERFHISAFLLFVLAQNILEAEGPWFQSFLYNALLVFMCEMLIDIIKHSFLAKFNDIKPIAYSEFLEDLCKQTLNLPTENGKKNLTFVPLAPACVVIRVLTPVFSAHLPCNPVPLRLLWIVILSAVTYIMLTSLKVMIGMGLQKHATWYVKRCEKRRHHLHYD</sequence>
<proteinExistence type="inferred from homology"/>
<dbReference type="AlphaFoldDB" id="A0A5C7HJ76"/>
<evidence type="ECO:0000256" key="4">
    <source>
        <dbReference type="ARBA" id="ARBA00022989"/>
    </source>
</evidence>
<protein>
    <recommendedName>
        <fullName evidence="10">Protein POLLEN DEFECTIVE IN GUIDANCE 1</fullName>
    </recommendedName>
</protein>
<dbReference type="OrthoDB" id="29023at2759"/>
<comment type="similarity">
    <text evidence="2">Belongs to the TAPT1 family.</text>
</comment>
<gene>
    <name evidence="8" type="ORF">EZV62_018406</name>
</gene>
<keyword evidence="9" id="KW-1185">Reference proteome</keyword>
<keyword evidence="5 7" id="KW-0472">Membrane</keyword>
<reference evidence="9" key="1">
    <citation type="journal article" date="2019" name="Gigascience">
        <title>De novo genome assembly of the endangered Acer yangbiense, a plant species with extremely small populations endemic to Yunnan Province, China.</title>
        <authorList>
            <person name="Yang J."/>
            <person name="Wariss H.M."/>
            <person name="Tao L."/>
            <person name="Zhang R."/>
            <person name="Yun Q."/>
            <person name="Hollingsworth P."/>
            <person name="Dao Z."/>
            <person name="Luo G."/>
            <person name="Guo H."/>
            <person name="Ma Y."/>
            <person name="Sun W."/>
        </authorList>
    </citation>
    <scope>NUCLEOTIDE SEQUENCE [LARGE SCALE GENOMIC DNA]</scope>
    <source>
        <strain evidence="9">cv. Malutang</strain>
    </source>
</reference>
<dbReference type="PANTHER" id="PTHR13317:SF4">
    <property type="entry name" value="TRANSMEMBRANE ANTERIOR POSTERIOR TRANSFORMATION PROTEIN 1 HOMOLOG"/>
    <property type="match status" value="1"/>
</dbReference>
<feature type="transmembrane region" description="Helical" evidence="7">
    <location>
        <begin position="571"/>
        <end position="596"/>
    </location>
</feature>
<keyword evidence="4 7" id="KW-1133">Transmembrane helix</keyword>
<comment type="subcellular location">
    <subcellularLocation>
        <location evidence="1">Membrane</location>
        <topology evidence="1">Multi-pass membrane protein</topology>
    </subcellularLocation>
</comment>
<evidence type="ECO:0000256" key="7">
    <source>
        <dbReference type="SAM" id="Phobius"/>
    </source>
</evidence>
<evidence type="ECO:0000256" key="1">
    <source>
        <dbReference type="ARBA" id="ARBA00004141"/>
    </source>
</evidence>
<evidence type="ECO:0000256" key="5">
    <source>
        <dbReference type="ARBA" id="ARBA00023136"/>
    </source>
</evidence>
<feature type="region of interest" description="Disordered" evidence="6">
    <location>
        <begin position="133"/>
        <end position="169"/>
    </location>
</feature>
<accession>A0A5C7HJ76</accession>
<dbReference type="GO" id="GO:0005789">
    <property type="term" value="C:endoplasmic reticulum membrane"/>
    <property type="evidence" value="ECO:0007669"/>
    <property type="project" value="TreeGrafter"/>
</dbReference>
<dbReference type="InterPro" id="IPR008010">
    <property type="entry name" value="Tatp1"/>
</dbReference>
<feature type="region of interest" description="Disordered" evidence="6">
    <location>
        <begin position="19"/>
        <end position="79"/>
    </location>
</feature>
<dbReference type="EMBL" id="VAHF01000008">
    <property type="protein sequence ID" value="TXG57093.1"/>
    <property type="molecule type" value="Genomic_DNA"/>
</dbReference>
<organism evidence="8 9">
    <name type="scientific">Acer yangbiense</name>
    <dbReference type="NCBI Taxonomy" id="1000413"/>
    <lineage>
        <taxon>Eukaryota</taxon>
        <taxon>Viridiplantae</taxon>
        <taxon>Streptophyta</taxon>
        <taxon>Embryophyta</taxon>
        <taxon>Tracheophyta</taxon>
        <taxon>Spermatophyta</taxon>
        <taxon>Magnoliopsida</taxon>
        <taxon>eudicotyledons</taxon>
        <taxon>Gunneridae</taxon>
        <taxon>Pentapetalae</taxon>
        <taxon>rosids</taxon>
        <taxon>malvids</taxon>
        <taxon>Sapindales</taxon>
        <taxon>Sapindaceae</taxon>
        <taxon>Hippocastanoideae</taxon>
        <taxon>Acereae</taxon>
        <taxon>Acer</taxon>
    </lineage>
</organism>
<feature type="compositionally biased region" description="Polar residues" evidence="6">
    <location>
        <begin position="154"/>
        <end position="168"/>
    </location>
</feature>
<keyword evidence="3 7" id="KW-0812">Transmembrane</keyword>
<feature type="compositionally biased region" description="Basic residues" evidence="6">
    <location>
        <begin position="54"/>
        <end position="67"/>
    </location>
</feature>
<dbReference type="Proteomes" id="UP000323000">
    <property type="component" value="Chromosome 8"/>
</dbReference>
<dbReference type="PANTHER" id="PTHR13317">
    <property type="entry name" value="TRANSMEMBRANE ANTERIOR POSTERIOR TRANSFORMATION PROTEIN 1 HOMOLOG"/>
    <property type="match status" value="1"/>
</dbReference>
<comment type="caution">
    <text evidence="8">The sequence shown here is derived from an EMBL/GenBank/DDBJ whole genome shotgun (WGS) entry which is preliminary data.</text>
</comment>
<evidence type="ECO:0000256" key="3">
    <source>
        <dbReference type="ARBA" id="ARBA00022692"/>
    </source>
</evidence>
<evidence type="ECO:0000256" key="2">
    <source>
        <dbReference type="ARBA" id="ARBA00008803"/>
    </source>
</evidence>